<feature type="region of interest" description="Disordered" evidence="1">
    <location>
        <begin position="1"/>
        <end position="39"/>
    </location>
</feature>
<reference evidence="2 3" key="1">
    <citation type="journal article" date="2012" name="Science">
        <title>The Paleozoic origin of enzymatic lignin decomposition reconstructed from 31 fungal genomes.</title>
        <authorList>
            <person name="Floudas D."/>
            <person name="Binder M."/>
            <person name="Riley R."/>
            <person name="Barry K."/>
            <person name="Blanchette R.A."/>
            <person name="Henrissat B."/>
            <person name="Martinez A.T."/>
            <person name="Otillar R."/>
            <person name="Spatafora J.W."/>
            <person name="Yadav J.S."/>
            <person name="Aerts A."/>
            <person name="Benoit I."/>
            <person name="Boyd A."/>
            <person name="Carlson A."/>
            <person name="Copeland A."/>
            <person name="Coutinho P.M."/>
            <person name="de Vries R.P."/>
            <person name="Ferreira P."/>
            <person name="Findley K."/>
            <person name="Foster B."/>
            <person name="Gaskell J."/>
            <person name="Glotzer D."/>
            <person name="Gorecki P."/>
            <person name="Heitman J."/>
            <person name="Hesse C."/>
            <person name="Hori C."/>
            <person name="Igarashi K."/>
            <person name="Jurgens J.A."/>
            <person name="Kallen N."/>
            <person name="Kersten P."/>
            <person name="Kohler A."/>
            <person name="Kuees U."/>
            <person name="Kumar T.K.A."/>
            <person name="Kuo A."/>
            <person name="LaButti K."/>
            <person name="Larrondo L.F."/>
            <person name="Lindquist E."/>
            <person name="Ling A."/>
            <person name="Lombard V."/>
            <person name="Lucas S."/>
            <person name="Lundell T."/>
            <person name="Martin R."/>
            <person name="McLaughlin D.J."/>
            <person name="Morgenstern I."/>
            <person name="Morin E."/>
            <person name="Murat C."/>
            <person name="Nagy L.G."/>
            <person name="Nolan M."/>
            <person name="Ohm R.A."/>
            <person name="Patyshakuliyeva A."/>
            <person name="Rokas A."/>
            <person name="Ruiz-Duenas F.J."/>
            <person name="Sabat G."/>
            <person name="Salamov A."/>
            <person name="Samejima M."/>
            <person name="Schmutz J."/>
            <person name="Slot J.C."/>
            <person name="St John F."/>
            <person name="Stenlid J."/>
            <person name="Sun H."/>
            <person name="Sun S."/>
            <person name="Syed K."/>
            <person name="Tsang A."/>
            <person name="Wiebenga A."/>
            <person name="Young D."/>
            <person name="Pisabarro A."/>
            <person name="Eastwood D.C."/>
            <person name="Martin F."/>
            <person name="Cullen D."/>
            <person name="Grigoriev I.V."/>
            <person name="Hibbett D.S."/>
        </authorList>
    </citation>
    <scope>NUCLEOTIDE SEQUENCE [LARGE SCALE GENOMIC DNA]</scope>
    <source>
        <strain evidence="2 3">MD-104</strain>
    </source>
</reference>
<evidence type="ECO:0000313" key="2">
    <source>
        <dbReference type="EMBL" id="PCH38408.1"/>
    </source>
</evidence>
<protein>
    <submittedName>
        <fullName evidence="2">Uncharacterized protein</fullName>
    </submittedName>
</protein>
<feature type="region of interest" description="Disordered" evidence="1">
    <location>
        <begin position="106"/>
        <end position="167"/>
    </location>
</feature>
<proteinExistence type="predicted"/>
<evidence type="ECO:0000256" key="1">
    <source>
        <dbReference type="SAM" id="MobiDB-lite"/>
    </source>
</evidence>
<organism evidence="2 3">
    <name type="scientific">Wolfiporia cocos (strain MD-104)</name>
    <name type="common">Brown rot fungus</name>
    <dbReference type="NCBI Taxonomy" id="742152"/>
    <lineage>
        <taxon>Eukaryota</taxon>
        <taxon>Fungi</taxon>
        <taxon>Dikarya</taxon>
        <taxon>Basidiomycota</taxon>
        <taxon>Agaricomycotina</taxon>
        <taxon>Agaricomycetes</taxon>
        <taxon>Polyporales</taxon>
        <taxon>Phaeolaceae</taxon>
        <taxon>Wolfiporia</taxon>
    </lineage>
</organism>
<accession>A0A2H3JKZ7</accession>
<feature type="region of interest" description="Disordered" evidence="1">
    <location>
        <begin position="69"/>
        <end position="92"/>
    </location>
</feature>
<dbReference type="AlphaFoldDB" id="A0A2H3JKZ7"/>
<sequence>MSRLPPEIQGGVQEWRHRRRDPISCPTGPATCAPPPTGSRAAYAVPATPPQRAHAASWCGGRRAALGGREHWNPAGGRAYGMSDTTHREPVRDQRTRVNVAHIAIRAGPDASTARRGRPRAHVRASASDASDYTAQQGRARQGDERSQRQISGLYYEISERQVPSRR</sequence>
<gene>
    <name evidence="2" type="ORF">WOLCODRAFT_149348</name>
</gene>
<dbReference type="Proteomes" id="UP000218811">
    <property type="component" value="Unassembled WGS sequence"/>
</dbReference>
<feature type="compositionally biased region" description="Polar residues" evidence="1">
    <location>
        <begin position="128"/>
        <end position="139"/>
    </location>
</feature>
<evidence type="ECO:0000313" key="3">
    <source>
        <dbReference type="Proteomes" id="UP000218811"/>
    </source>
</evidence>
<name>A0A2H3JKZ7_WOLCO</name>
<dbReference type="EMBL" id="KB467942">
    <property type="protein sequence ID" value="PCH38408.1"/>
    <property type="molecule type" value="Genomic_DNA"/>
</dbReference>
<keyword evidence="3" id="KW-1185">Reference proteome</keyword>